<evidence type="ECO:0000313" key="12">
    <source>
        <dbReference type="EMBL" id="MET7015180.1"/>
    </source>
</evidence>
<evidence type="ECO:0000256" key="9">
    <source>
        <dbReference type="ARBA" id="ARBA00023225"/>
    </source>
</evidence>
<evidence type="ECO:0000259" key="11">
    <source>
        <dbReference type="Pfam" id="PF02108"/>
    </source>
</evidence>
<gene>
    <name evidence="12" type="ORF">ABXR19_13375</name>
</gene>
<evidence type="ECO:0000256" key="3">
    <source>
        <dbReference type="ARBA" id="ARBA00006602"/>
    </source>
</evidence>
<keyword evidence="7" id="KW-1005">Bacterial flagellum biogenesis</keyword>
<comment type="function">
    <text evidence="1">Needed for flagellar regrowth and assembly.</text>
</comment>
<evidence type="ECO:0000256" key="8">
    <source>
        <dbReference type="ARBA" id="ARBA00022927"/>
    </source>
</evidence>
<dbReference type="RefSeq" id="WP_354601642.1">
    <property type="nucleotide sequence ID" value="NZ_JBEWZI010000014.1"/>
</dbReference>
<comment type="similarity">
    <text evidence="3">Belongs to the FliH family.</text>
</comment>
<evidence type="ECO:0000313" key="13">
    <source>
        <dbReference type="Proteomes" id="UP001549691"/>
    </source>
</evidence>
<feature type="region of interest" description="Disordered" evidence="10">
    <location>
        <begin position="25"/>
        <end position="45"/>
    </location>
</feature>
<name>A0ABV2TNT8_9RHOO</name>
<feature type="domain" description="Flagellar assembly protein FliH/Type III secretion system HrpE" evidence="11">
    <location>
        <begin position="89"/>
        <end position="212"/>
    </location>
</feature>
<dbReference type="PANTHER" id="PTHR34982">
    <property type="entry name" value="YOP PROTEINS TRANSLOCATION PROTEIN L"/>
    <property type="match status" value="1"/>
</dbReference>
<reference evidence="12 13" key="1">
    <citation type="submission" date="2024-07" db="EMBL/GenBank/DDBJ databases">
        <title>Uliginosibacterium flavum JJ3220;KACC:17644.</title>
        <authorList>
            <person name="Kim M.K."/>
        </authorList>
    </citation>
    <scope>NUCLEOTIDE SEQUENCE [LARGE SCALE GENOMIC DNA]</scope>
    <source>
        <strain evidence="12 13">KACC:17644</strain>
    </source>
</reference>
<keyword evidence="13" id="KW-1185">Reference proteome</keyword>
<proteinExistence type="inferred from homology"/>
<dbReference type="Gene3D" id="3.30.2320.30">
    <property type="entry name" value="ATP synthase, E subunit, C-terminal"/>
    <property type="match status" value="1"/>
</dbReference>
<keyword evidence="8" id="KW-0653">Protein transport</keyword>
<accession>A0ABV2TNT8</accession>
<keyword evidence="6" id="KW-0963">Cytoplasm</keyword>
<evidence type="ECO:0000256" key="7">
    <source>
        <dbReference type="ARBA" id="ARBA00022795"/>
    </source>
</evidence>
<dbReference type="EMBL" id="JBEWZI010000014">
    <property type="protein sequence ID" value="MET7015180.1"/>
    <property type="molecule type" value="Genomic_DNA"/>
</dbReference>
<sequence length="226" mass="24743">MADVIPRNQASNAYQRLAFDQFDAPPAKAAPAPTAKPVETAPQVSNAPLEIAPGISLPTLEDLDRIHQEAHREGYAAGYEEGSARGRMEAAELHQMVQALDVAMSELDQQVADEIQALAIEIARQVVRDTLSAKPESILVVVREALQNLPQQGAVIHAHPADVQLLRRYTEEHFEGIGHRVTEDDSIQQGGCTIESAGGQIDAQIQTRWRRVVENLSREATEFGED</sequence>
<feature type="compositionally biased region" description="Low complexity" evidence="10">
    <location>
        <begin position="25"/>
        <end position="42"/>
    </location>
</feature>
<dbReference type="Proteomes" id="UP001549691">
    <property type="component" value="Unassembled WGS sequence"/>
</dbReference>
<dbReference type="Pfam" id="PF02108">
    <property type="entry name" value="FliH"/>
    <property type="match status" value="1"/>
</dbReference>
<dbReference type="SUPFAM" id="SSF160527">
    <property type="entry name" value="V-type ATPase subunit E-like"/>
    <property type="match status" value="1"/>
</dbReference>
<dbReference type="PANTHER" id="PTHR34982:SF1">
    <property type="entry name" value="FLAGELLAR ASSEMBLY PROTEIN FLIH"/>
    <property type="match status" value="1"/>
</dbReference>
<dbReference type="InterPro" id="IPR051472">
    <property type="entry name" value="T3SS_Stator/FliH"/>
</dbReference>
<comment type="caution">
    <text evidence="12">The sequence shown here is derived from an EMBL/GenBank/DDBJ whole genome shotgun (WGS) entry which is preliminary data.</text>
</comment>
<protein>
    <recommendedName>
        <fullName evidence="4">Flagellar assembly protein FliH</fullName>
    </recommendedName>
</protein>
<evidence type="ECO:0000256" key="2">
    <source>
        <dbReference type="ARBA" id="ARBA00004496"/>
    </source>
</evidence>
<dbReference type="PRINTS" id="PR01003">
    <property type="entry name" value="FLGFLIH"/>
</dbReference>
<keyword evidence="5" id="KW-0813">Transport</keyword>
<evidence type="ECO:0000256" key="1">
    <source>
        <dbReference type="ARBA" id="ARBA00003041"/>
    </source>
</evidence>
<keyword evidence="9" id="KW-1006">Bacterial flagellum protein export</keyword>
<organism evidence="12 13">
    <name type="scientific">Uliginosibacterium flavum</name>
    <dbReference type="NCBI Taxonomy" id="1396831"/>
    <lineage>
        <taxon>Bacteria</taxon>
        <taxon>Pseudomonadati</taxon>
        <taxon>Pseudomonadota</taxon>
        <taxon>Betaproteobacteria</taxon>
        <taxon>Rhodocyclales</taxon>
        <taxon>Zoogloeaceae</taxon>
        <taxon>Uliginosibacterium</taxon>
    </lineage>
</organism>
<dbReference type="InterPro" id="IPR018035">
    <property type="entry name" value="Flagellar_FliH/T3SS_HrpE"/>
</dbReference>
<evidence type="ECO:0000256" key="4">
    <source>
        <dbReference type="ARBA" id="ARBA00016507"/>
    </source>
</evidence>
<dbReference type="InterPro" id="IPR000563">
    <property type="entry name" value="Flag_FliH"/>
</dbReference>
<evidence type="ECO:0000256" key="10">
    <source>
        <dbReference type="SAM" id="MobiDB-lite"/>
    </source>
</evidence>
<dbReference type="InterPro" id="IPR038495">
    <property type="entry name" value="ATPase_E_C"/>
</dbReference>
<evidence type="ECO:0000256" key="6">
    <source>
        <dbReference type="ARBA" id="ARBA00022490"/>
    </source>
</evidence>
<comment type="subcellular location">
    <subcellularLocation>
        <location evidence="2">Cytoplasm</location>
    </subcellularLocation>
</comment>
<evidence type="ECO:0000256" key="5">
    <source>
        <dbReference type="ARBA" id="ARBA00022448"/>
    </source>
</evidence>